<dbReference type="PANTHER" id="PTHR37937">
    <property type="entry name" value="CONJUGATIVE TRANSFER: DNA TRANSPORT"/>
    <property type="match status" value="1"/>
</dbReference>
<dbReference type="SUPFAM" id="SSF52540">
    <property type="entry name" value="P-loop containing nucleoside triphosphate hydrolases"/>
    <property type="match status" value="1"/>
</dbReference>
<gene>
    <name evidence="8" type="ORF">HA052_21545</name>
</gene>
<name>A0ABX0L9S7_9NEIS</name>
<organism evidence="8 9">
    <name type="scientific">Chromobacterium fluminis</name>
    <dbReference type="NCBI Taxonomy" id="3044269"/>
    <lineage>
        <taxon>Bacteria</taxon>
        <taxon>Pseudomonadati</taxon>
        <taxon>Pseudomonadota</taxon>
        <taxon>Betaproteobacteria</taxon>
        <taxon>Neisseriales</taxon>
        <taxon>Chromobacteriaceae</taxon>
        <taxon>Chromobacterium</taxon>
    </lineage>
</organism>
<sequence length="680" mass="75772">MKNSGATDSGVGRALLTTKVRLSIQAAIMCFTFGWIPGVLLPLILWFFLATPKDIDVVKTDFLISVLDSKAYRKWRIRDDFGDRKVVSIEINNGKIIQYFSPVEMSKIILFESKSIASFKMTVIASLLSGLLGHLLIWKILSRLGRKGQESKRLRGAADIVSNKILNNMVEKTSGSKYEFATVKLPKMAPMNGIMAQGSQGSGKSLAIHDLMRQVFKNKKKCIIYDHSGEYFRAYFRPGKDYFFNPALIGSVPWSIFSELKYDYDSDTLAQAFLPPKGGVQTGPNAFFEDAARSLFSVILLRLKKLGVENTCDISNAFLEMPEDEMAELIKHSVASSAVGGDSKGQRQGVISSIAIYLNGIAAVEPGNWSIREFLDRDDDARFFILNTEDTQAMFAPLYRLMITVSFSLIAAKQEIVHEDLYWYFLDEVLQLGDIKIDKTLATIRKFGVCIATGIQSESQVSSILGKDRSETVLNCFNTILQLQNNEPNMKERAAKRLGHMEVSVVSTNQALAVSDWRDGAGLSNHERDKWVVRPEEIGELSVCTGYIKFREYPVSKVDYSSWLKSGFFRKCYAARMTVEVNETPPRDPKFLIEQDGEEIKRVSFQEVRESMKAKVDAGSEESSSNSAGGAAGKVVVIEENCNEADGVPEAKNGENGKVIPMIRTNQLITDNNTGHNLLD</sequence>
<dbReference type="Pfam" id="PF10412">
    <property type="entry name" value="TrwB_AAD_bind"/>
    <property type="match status" value="1"/>
</dbReference>
<feature type="transmembrane region" description="Helical" evidence="6">
    <location>
        <begin position="121"/>
        <end position="141"/>
    </location>
</feature>
<dbReference type="EMBL" id="JAAOMA010000042">
    <property type="protein sequence ID" value="NHR07778.1"/>
    <property type="molecule type" value="Genomic_DNA"/>
</dbReference>
<dbReference type="CDD" id="cd01127">
    <property type="entry name" value="TrwB_TraG_TraD_VirD4"/>
    <property type="match status" value="1"/>
</dbReference>
<evidence type="ECO:0000313" key="9">
    <source>
        <dbReference type="Proteomes" id="UP001515641"/>
    </source>
</evidence>
<evidence type="ECO:0000256" key="2">
    <source>
        <dbReference type="ARBA" id="ARBA00022475"/>
    </source>
</evidence>
<keyword evidence="2" id="KW-1003">Cell membrane</keyword>
<keyword evidence="9" id="KW-1185">Reference proteome</keyword>
<dbReference type="InterPro" id="IPR051539">
    <property type="entry name" value="T4SS-coupling_protein"/>
</dbReference>
<keyword evidence="4 6" id="KW-1133">Transmembrane helix</keyword>
<dbReference type="GO" id="GO:0003677">
    <property type="term" value="F:DNA binding"/>
    <property type="evidence" value="ECO:0007669"/>
    <property type="project" value="UniProtKB-KW"/>
</dbReference>
<proteinExistence type="predicted"/>
<evidence type="ECO:0000256" key="6">
    <source>
        <dbReference type="SAM" id="Phobius"/>
    </source>
</evidence>
<keyword evidence="5 6" id="KW-0472">Membrane</keyword>
<keyword evidence="8" id="KW-0238">DNA-binding</keyword>
<dbReference type="Gene3D" id="3.40.50.300">
    <property type="entry name" value="P-loop containing nucleotide triphosphate hydrolases"/>
    <property type="match status" value="2"/>
</dbReference>
<feature type="domain" description="Type IV secretion system coupling protein TraD DNA-binding" evidence="7">
    <location>
        <begin position="178"/>
        <end position="558"/>
    </location>
</feature>
<dbReference type="Proteomes" id="UP001515641">
    <property type="component" value="Unassembled WGS sequence"/>
</dbReference>
<protein>
    <submittedName>
        <fullName evidence="8">Type IV secretion system DNA-binding domain-containing protein</fullName>
    </submittedName>
</protein>
<feature type="transmembrane region" description="Helical" evidence="6">
    <location>
        <begin position="26"/>
        <end position="49"/>
    </location>
</feature>
<evidence type="ECO:0000256" key="4">
    <source>
        <dbReference type="ARBA" id="ARBA00022989"/>
    </source>
</evidence>
<evidence type="ECO:0000259" key="7">
    <source>
        <dbReference type="Pfam" id="PF10412"/>
    </source>
</evidence>
<evidence type="ECO:0000256" key="1">
    <source>
        <dbReference type="ARBA" id="ARBA00004651"/>
    </source>
</evidence>
<dbReference type="RefSeq" id="WP_166453528.1">
    <property type="nucleotide sequence ID" value="NZ_JAAOMA010000042.1"/>
</dbReference>
<evidence type="ECO:0000256" key="3">
    <source>
        <dbReference type="ARBA" id="ARBA00022692"/>
    </source>
</evidence>
<comment type="subcellular location">
    <subcellularLocation>
        <location evidence="1">Cell membrane</location>
        <topology evidence="1">Multi-pass membrane protein</topology>
    </subcellularLocation>
</comment>
<dbReference type="PANTHER" id="PTHR37937:SF1">
    <property type="entry name" value="CONJUGATIVE TRANSFER: DNA TRANSPORT"/>
    <property type="match status" value="1"/>
</dbReference>
<keyword evidence="3 6" id="KW-0812">Transmembrane</keyword>
<comment type="caution">
    <text evidence="8">The sequence shown here is derived from an EMBL/GenBank/DDBJ whole genome shotgun (WGS) entry which is preliminary data.</text>
</comment>
<evidence type="ECO:0000256" key="5">
    <source>
        <dbReference type="ARBA" id="ARBA00023136"/>
    </source>
</evidence>
<dbReference type="InterPro" id="IPR019476">
    <property type="entry name" value="T4SS_TraD_DNA-bd"/>
</dbReference>
<evidence type="ECO:0000313" key="8">
    <source>
        <dbReference type="EMBL" id="NHR07778.1"/>
    </source>
</evidence>
<accession>A0ABX0L9S7</accession>
<dbReference type="InterPro" id="IPR027417">
    <property type="entry name" value="P-loop_NTPase"/>
</dbReference>
<reference evidence="8 9" key="1">
    <citation type="submission" date="2020-03" db="EMBL/GenBank/DDBJ databases">
        <title>Draft genome sequence of environmentally isolated cultures.</title>
        <authorList>
            <person name="Wilson H.S."/>
            <person name="De Leon M.E."/>
        </authorList>
    </citation>
    <scope>NUCLEOTIDE SEQUENCE [LARGE SCALE GENOMIC DNA]</scope>
    <source>
        <strain evidence="8 9">HSC-31F16</strain>
    </source>
</reference>